<keyword evidence="4" id="KW-0862">Zinc</keyword>
<dbReference type="InterPro" id="IPR036866">
    <property type="entry name" value="RibonucZ/Hydroxyglut_hydro"/>
</dbReference>
<dbReference type="CDD" id="cd07729">
    <property type="entry name" value="AHL_lactonase_MBL-fold"/>
    <property type="match status" value="1"/>
</dbReference>
<dbReference type="PANTHER" id="PTHR42978">
    <property type="entry name" value="QUORUM-QUENCHING LACTONASE YTNP-RELATED-RELATED"/>
    <property type="match status" value="1"/>
</dbReference>
<feature type="domain" description="Metallo-beta-lactamase" evidence="6">
    <location>
        <begin position="59"/>
        <end position="261"/>
    </location>
</feature>
<feature type="chain" id="PRO_5047285066" evidence="5">
    <location>
        <begin position="20"/>
        <end position="277"/>
    </location>
</feature>
<evidence type="ECO:0000313" key="8">
    <source>
        <dbReference type="Proteomes" id="UP000618591"/>
    </source>
</evidence>
<comment type="similarity">
    <text evidence="1">Belongs to the metallo-beta-lactamase superfamily.</text>
</comment>
<dbReference type="PANTHER" id="PTHR42978:SF3">
    <property type="entry name" value="BLR3078 PROTEIN"/>
    <property type="match status" value="1"/>
</dbReference>
<evidence type="ECO:0000256" key="4">
    <source>
        <dbReference type="ARBA" id="ARBA00022833"/>
    </source>
</evidence>
<dbReference type="Gene3D" id="3.60.15.10">
    <property type="entry name" value="Ribonuclease Z/Hydroxyacylglutathione hydrolase-like"/>
    <property type="match status" value="1"/>
</dbReference>
<name>A0ABQ1GUS5_9SPHN</name>
<accession>A0ABQ1GUS5</accession>
<proteinExistence type="inferred from homology"/>
<evidence type="ECO:0000256" key="3">
    <source>
        <dbReference type="ARBA" id="ARBA00022801"/>
    </source>
</evidence>
<evidence type="ECO:0000256" key="1">
    <source>
        <dbReference type="ARBA" id="ARBA00007749"/>
    </source>
</evidence>
<dbReference type="InterPro" id="IPR051013">
    <property type="entry name" value="MBL_superfamily_lactonases"/>
</dbReference>
<evidence type="ECO:0000313" key="7">
    <source>
        <dbReference type="EMBL" id="GGA50396.1"/>
    </source>
</evidence>
<comment type="caution">
    <text evidence="7">The sequence shown here is derived from an EMBL/GenBank/DDBJ whole genome shotgun (WGS) entry which is preliminary data.</text>
</comment>
<gene>
    <name evidence="7" type="ORF">GCM10011395_20930</name>
</gene>
<sequence>MKKLLFAALAATALTAQTAAPKPAVPVKLMRLDCGTVAANDLDQFSDTRAYVGQSKRLTASCYLIKHGDAYMLWDTGLPAAMKGKPIDPKAPMDATVTATLVEQLAAVGIKPEQISMIGISHYHFDHIGQAAAFPGATLLIGKGDFDALKAGEPGTSKVPLAPWIDGTAKSVPVSGDKDVFGDGSVTMLDLPGHTPGHHGLLVHLAGMGNVLLSGDVAHFRENYDSDGVPGFNTNRADSIAAIERFKGLAKNLKATVIIQHDPRDIAKLPAFPNWAD</sequence>
<dbReference type="SUPFAM" id="SSF56281">
    <property type="entry name" value="Metallo-hydrolase/oxidoreductase"/>
    <property type="match status" value="1"/>
</dbReference>
<feature type="signal peptide" evidence="5">
    <location>
        <begin position="1"/>
        <end position="19"/>
    </location>
</feature>
<dbReference type="Proteomes" id="UP000618591">
    <property type="component" value="Unassembled WGS sequence"/>
</dbReference>
<dbReference type="SMART" id="SM00849">
    <property type="entry name" value="Lactamase_B"/>
    <property type="match status" value="1"/>
</dbReference>
<evidence type="ECO:0000256" key="2">
    <source>
        <dbReference type="ARBA" id="ARBA00022723"/>
    </source>
</evidence>
<evidence type="ECO:0000259" key="6">
    <source>
        <dbReference type="SMART" id="SM00849"/>
    </source>
</evidence>
<dbReference type="InterPro" id="IPR001279">
    <property type="entry name" value="Metallo-B-lactamas"/>
</dbReference>
<dbReference type="EMBL" id="BMDW01000011">
    <property type="protein sequence ID" value="GGA50396.1"/>
    <property type="molecule type" value="Genomic_DNA"/>
</dbReference>
<evidence type="ECO:0000256" key="5">
    <source>
        <dbReference type="SAM" id="SignalP"/>
    </source>
</evidence>
<dbReference type="RefSeq" id="WP_188447188.1">
    <property type="nucleotide sequence ID" value="NZ_BMDW01000011.1"/>
</dbReference>
<keyword evidence="8" id="KW-1185">Reference proteome</keyword>
<reference evidence="8" key="1">
    <citation type="journal article" date="2019" name="Int. J. Syst. Evol. Microbiol.">
        <title>The Global Catalogue of Microorganisms (GCM) 10K type strain sequencing project: providing services to taxonomists for standard genome sequencing and annotation.</title>
        <authorList>
            <consortium name="The Broad Institute Genomics Platform"/>
            <consortium name="The Broad Institute Genome Sequencing Center for Infectious Disease"/>
            <person name="Wu L."/>
            <person name="Ma J."/>
        </authorList>
    </citation>
    <scope>NUCLEOTIDE SEQUENCE [LARGE SCALE GENOMIC DNA]</scope>
    <source>
        <strain evidence="8">CGMCC 1.10106</strain>
    </source>
</reference>
<protein>
    <submittedName>
        <fullName evidence="7">MBL fold metallo-hydrolase</fullName>
    </submittedName>
</protein>
<keyword evidence="2" id="KW-0479">Metal-binding</keyword>
<dbReference type="Pfam" id="PF00753">
    <property type="entry name" value="Lactamase_B"/>
    <property type="match status" value="1"/>
</dbReference>
<keyword evidence="3" id="KW-0378">Hydrolase</keyword>
<keyword evidence="5" id="KW-0732">Signal</keyword>
<organism evidence="7 8">
    <name type="scientific">Sphingomonas psychrolutea</name>
    <dbReference type="NCBI Taxonomy" id="1259676"/>
    <lineage>
        <taxon>Bacteria</taxon>
        <taxon>Pseudomonadati</taxon>
        <taxon>Pseudomonadota</taxon>
        <taxon>Alphaproteobacteria</taxon>
        <taxon>Sphingomonadales</taxon>
        <taxon>Sphingomonadaceae</taxon>
        <taxon>Sphingomonas</taxon>
    </lineage>
</organism>